<evidence type="ECO:0000313" key="2">
    <source>
        <dbReference type="Proteomes" id="UP000078200"/>
    </source>
</evidence>
<dbReference type="EnsemblMetazoa" id="GAUT039046-RA">
    <property type="protein sequence ID" value="GAUT039046-PA"/>
    <property type="gene ID" value="GAUT039046"/>
</dbReference>
<dbReference type="Proteomes" id="UP000078200">
    <property type="component" value="Unassembled WGS sequence"/>
</dbReference>
<keyword evidence="2" id="KW-1185">Reference proteome</keyword>
<organism evidence="1 2">
    <name type="scientific">Glossina austeni</name>
    <name type="common">Savannah tsetse fly</name>
    <dbReference type="NCBI Taxonomy" id="7395"/>
    <lineage>
        <taxon>Eukaryota</taxon>
        <taxon>Metazoa</taxon>
        <taxon>Ecdysozoa</taxon>
        <taxon>Arthropoda</taxon>
        <taxon>Hexapoda</taxon>
        <taxon>Insecta</taxon>
        <taxon>Pterygota</taxon>
        <taxon>Neoptera</taxon>
        <taxon>Endopterygota</taxon>
        <taxon>Diptera</taxon>
        <taxon>Brachycera</taxon>
        <taxon>Muscomorpha</taxon>
        <taxon>Hippoboscoidea</taxon>
        <taxon>Glossinidae</taxon>
        <taxon>Glossina</taxon>
    </lineage>
</organism>
<evidence type="ECO:0000313" key="1">
    <source>
        <dbReference type="EnsemblMetazoa" id="GAUT039046-PA"/>
    </source>
</evidence>
<sequence>MKRMRRVLELINLDLQAVSEALLKSSYQTLRAAFNISLNKLRKNDLKANYKNKQRNSSFVCLLKRGVPTLRRKNLKTCIVFEFATGSPPNLGIVSTLGLFGIIGLPATSFVELYKKAKQHRNVG</sequence>
<name>A0A1A9VJ43_GLOAU</name>
<dbReference type="AlphaFoldDB" id="A0A1A9VJ43"/>
<dbReference type="VEuPathDB" id="VectorBase:GAUT039046"/>
<reference evidence="1" key="1">
    <citation type="submission" date="2020-05" db="UniProtKB">
        <authorList>
            <consortium name="EnsemblMetazoa"/>
        </authorList>
    </citation>
    <scope>IDENTIFICATION</scope>
    <source>
        <strain evidence="1">TTRI</strain>
    </source>
</reference>
<proteinExistence type="predicted"/>
<accession>A0A1A9VJ43</accession>
<protein>
    <submittedName>
        <fullName evidence="1">Uncharacterized protein</fullName>
    </submittedName>
</protein>